<dbReference type="PANTHER" id="PTHR23011:SF28">
    <property type="entry name" value="CYCLIC NUCLEOTIDE-BINDING DOMAIN CONTAINING PROTEIN"/>
    <property type="match status" value="1"/>
</dbReference>
<dbReference type="Pfam" id="PF00498">
    <property type="entry name" value="FHA"/>
    <property type="match status" value="1"/>
</dbReference>
<dbReference type="PROSITE" id="PS50006">
    <property type="entry name" value="FHA_DOMAIN"/>
    <property type="match status" value="1"/>
</dbReference>
<dbReference type="InterPro" id="IPR018488">
    <property type="entry name" value="cNMP-bd_CS"/>
</dbReference>
<feature type="domain" description="Cyclic nucleotide-binding" evidence="2">
    <location>
        <begin position="37"/>
        <end position="119"/>
    </location>
</feature>
<dbReference type="SUPFAM" id="SSF51206">
    <property type="entry name" value="cAMP-binding domain-like"/>
    <property type="match status" value="1"/>
</dbReference>
<dbReference type="SMART" id="SM00240">
    <property type="entry name" value="FHA"/>
    <property type="match status" value="1"/>
</dbReference>
<comment type="caution">
    <text evidence="3">The sequence shown here is derived from an EMBL/GenBank/DDBJ whole genome shotgun (WGS) entry which is preliminary data.</text>
</comment>
<dbReference type="InterPro" id="IPR008984">
    <property type="entry name" value="SMAD_FHA_dom_sf"/>
</dbReference>
<dbReference type="SMART" id="SM00100">
    <property type="entry name" value="cNMP"/>
    <property type="match status" value="1"/>
</dbReference>
<sequence>MGWFWIPKKVCSPWRVPVLKVKPTQLSEPLKAKLERFPAGATIFKEGDPGYEMFIIFSGTVRISRTVAGAEEELAKLKKGDFFGEMAVLEDYPQRSATAQAVTEVEVLRLGKAELLEFLKNQKAALGLLERLSARLRETTERLAKLTRTPASSFLPPLPASQGIEGWAVLVHEPSGRFFPLRPVGETTIGRHDSVTGVTPDVDLSSLDPEASVSRRHAVIRAENDGLYLVEINPHTNGTFLNTLRLETHKPYKVMEADWVQVGNVLLQVRILANPRPPAA</sequence>
<dbReference type="InterPro" id="IPR018490">
    <property type="entry name" value="cNMP-bd_dom_sf"/>
</dbReference>
<dbReference type="PROSITE" id="PS50042">
    <property type="entry name" value="CNMP_BINDING_3"/>
    <property type="match status" value="1"/>
</dbReference>
<dbReference type="Pfam" id="PF00027">
    <property type="entry name" value="cNMP_binding"/>
    <property type="match status" value="1"/>
</dbReference>
<protein>
    <submittedName>
        <fullName evidence="3">Cyclic nucleotide-binding domain-containing protein</fullName>
    </submittedName>
</protein>
<dbReference type="AlphaFoldDB" id="A0A7V2EFE6"/>
<evidence type="ECO:0000259" key="1">
    <source>
        <dbReference type="PROSITE" id="PS50006"/>
    </source>
</evidence>
<dbReference type="Gene3D" id="2.60.120.10">
    <property type="entry name" value="Jelly Rolls"/>
    <property type="match status" value="1"/>
</dbReference>
<dbReference type="SUPFAM" id="SSF49879">
    <property type="entry name" value="SMAD/FHA domain"/>
    <property type="match status" value="1"/>
</dbReference>
<proteinExistence type="predicted"/>
<organism evidence="3">
    <name type="scientific">Thermoanaerobaculum aquaticum</name>
    <dbReference type="NCBI Taxonomy" id="1312852"/>
    <lineage>
        <taxon>Bacteria</taxon>
        <taxon>Pseudomonadati</taxon>
        <taxon>Acidobacteriota</taxon>
        <taxon>Thermoanaerobaculia</taxon>
        <taxon>Thermoanaerobaculales</taxon>
        <taxon>Thermoanaerobaculaceae</taxon>
        <taxon>Thermoanaerobaculum</taxon>
    </lineage>
</organism>
<dbReference type="InterPro" id="IPR000595">
    <property type="entry name" value="cNMP-bd_dom"/>
</dbReference>
<dbReference type="PANTHER" id="PTHR23011">
    <property type="entry name" value="CYCLIC NUCLEOTIDE-BINDING DOMAIN CONTAINING PROTEIN"/>
    <property type="match status" value="1"/>
</dbReference>
<gene>
    <name evidence="3" type="ORF">ENP06_02905</name>
</gene>
<accession>A0A7V2EFE6</accession>
<dbReference type="CDD" id="cd00060">
    <property type="entry name" value="FHA"/>
    <property type="match status" value="1"/>
</dbReference>
<feature type="domain" description="FHA" evidence="1">
    <location>
        <begin position="187"/>
        <end position="246"/>
    </location>
</feature>
<dbReference type="Gene3D" id="2.60.200.20">
    <property type="match status" value="1"/>
</dbReference>
<dbReference type="EMBL" id="DSHW01000217">
    <property type="protein sequence ID" value="HEQ88343.1"/>
    <property type="molecule type" value="Genomic_DNA"/>
</dbReference>
<dbReference type="PROSITE" id="PS00889">
    <property type="entry name" value="CNMP_BINDING_2"/>
    <property type="match status" value="1"/>
</dbReference>
<evidence type="ECO:0000313" key="3">
    <source>
        <dbReference type="EMBL" id="HEQ88343.1"/>
    </source>
</evidence>
<dbReference type="CDD" id="cd00038">
    <property type="entry name" value="CAP_ED"/>
    <property type="match status" value="1"/>
</dbReference>
<name>A0A7V2EFE6_9BACT</name>
<reference evidence="3" key="1">
    <citation type="journal article" date="2020" name="mSystems">
        <title>Genome- and Community-Level Interaction Insights into Carbon Utilization and Element Cycling Functions of Hydrothermarchaeota in Hydrothermal Sediment.</title>
        <authorList>
            <person name="Zhou Z."/>
            <person name="Liu Y."/>
            <person name="Xu W."/>
            <person name="Pan J."/>
            <person name="Luo Z.H."/>
            <person name="Li M."/>
        </authorList>
    </citation>
    <scope>NUCLEOTIDE SEQUENCE [LARGE SCALE GENOMIC DNA]</scope>
    <source>
        <strain evidence="3">SpSt-186</strain>
    </source>
</reference>
<dbReference type="InterPro" id="IPR014710">
    <property type="entry name" value="RmlC-like_jellyroll"/>
</dbReference>
<evidence type="ECO:0000259" key="2">
    <source>
        <dbReference type="PROSITE" id="PS50042"/>
    </source>
</evidence>
<dbReference type="InterPro" id="IPR000253">
    <property type="entry name" value="FHA_dom"/>
</dbReference>